<sequence>MHRNPRRKRRGFFVSGCARSAKDDRRGKVRAFFAQTGLCDAQSAAMPQLRRAAFRFRAAGARVPFRRRGLRARRVRSRACRIEKTFVFPIFFAMRMIHASNRARVANALPRAPGGCGRRARVAGADFFLRQVVDS</sequence>
<dbReference type="EMBL" id="CP040871">
    <property type="protein sequence ID" value="QDA57878.1"/>
    <property type="molecule type" value="Genomic_DNA"/>
</dbReference>
<organism evidence="1 2">
    <name type="scientific">Thermomonas aquatica</name>
    <dbReference type="NCBI Taxonomy" id="2202149"/>
    <lineage>
        <taxon>Bacteria</taxon>
        <taxon>Pseudomonadati</taxon>
        <taxon>Pseudomonadota</taxon>
        <taxon>Gammaproteobacteria</taxon>
        <taxon>Lysobacterales</taxon>
        <taxon>Lysobacteraceae</taxon>
        <taxon>Thermomonas</taxon>
    </lineage>
</organism>
<dbReference type="AlphaFoldDB" id="A0A5B7ZSI1"/>
<proteinExistence type="predicted"/>
<evidence type="ECO:0000313" key="2">
    <source>
        <dbReference type="Proteomes" id="UP000308149"/>
    </source>
</evidence>
<dbReference type="Proteomes" id="UP000308149">
    <property type="component" value="Chromosome"/>
</dbReference>
<evidence type="ECO:0000313" key="1">
    <source>
        <dbReference type="EMBL" id="QDA57878.1"/>
    </source>
</evidence>
<keyword evidence="2" id="KW-1185">Reference proteome</keyword>
<dbReference type="KEGG" id="thes:FHQ07_11450"/>
<reference evidence="1 2" key="1">
    <citation type="submission" date="2019-06" db="EMBL/GenBank/DDBJ databases">
        <title>Thermomonas aquatica sp. nov., isolated from an industrial wastewater treatment plant.</title>
        <authorList>
            <person name="Jeon J.H."/>
            <person name="Park D.-S."/>
        </authorList>
    </citation>
    <scope>NUCLEOTIDE SEQUENCE [LARGE SCALE GENOMIC DNA]</scope>
    <source>
        <strain evidence="1 2">SY21</strain>
    </source>
</reference>
<dbReference type="RefSeq" id="WP_139716928.1">
    <property type="nucleotide sequence ID" value="NZ_CP040871.1"/>
</dbReference>
<accession>A0A5B7ZSI1</accession>
<gene>
    <name evidence="1" type="ORF">FHQ07_11450</name>
</gene>
<name>A0A5B7ZSI1_9GAMM</name>
<protein>
    <submittedName>
        <fullName evidence="1">Uncharacterized protein</fullName>
    </submittedName>
</protein>